<dbReference type="SUPFAM" id="SSF52540">
    <property type="entry name" value="P-loop containing nucleoside triphosphate hydrolases"/>
    <property type="match status" value="1"/>
</dbReference>
<keyword evidence="1 3" id="KW-0853">WD repeat</keyword>
<evidence type="ECO:0000256" key="3">
    <source>
        <dbReference type="PROSITE-ProRule" id="PRU00221"/>
    </source>
</evidence>
<dbReference type="PROSITE" id="PS50082">
    <property type="entry name" value="WD_REPEATS_2"/>
    <property type="match status" value="7"/>
</dbReference>
<dbReference type="InterPro" id="IPR036322">
    <property type="entry name" value="WD40_repeat_dom_sf"/>
</dbReference>
<evidence type="ECO:0000256" key="4">
    <source>
        <dbReference type="SAM" id="SignalP"/>
    </source>
</evidence>
<dbReference type="Pfam" id="PF00400">
    <property type="entry name" value="WD40"/>
    <property type="match status" value="8"/>
</dbReference>
<accession>A0A024RV60</accession>
<dbReference type="KEGG" id="trr:M419DRAFT_92848"/>
<evidence type="ECO:0000256" key="2">
    <source>
        <dbReference type="ARBA" id="ARBA00022737"/>
    </source>
</evidence>
<dbReference type="PANTHER" id="PTHR19848:SF8">
    <property type="entry name" value="F-BOX AND WD REPEAT DOMAIN CONTAINING 7"/>
    <property type="match status" value="1"/>
</dbReference>
<dbReference type="Gene3D" id="2.130.10.10">
    <property type="entry name" value="YVTN repeat-like/Quinoprotein amine dehydrogenase"/>
    <property type="match status" value="4"/>
</dbReference>
<feature type="repeat" description="WD" evidence="3">
    <location>
        <begin position="951"/>
        <end position="992"/>
    </location>
</feature>
<keyword evidence="2" id="KW-0677">Repeat</keyword>
<dbReference type="OrthoDB" id="538223at2759"/>
<dbReference type="HOGENOM" id="CLU_000288_6_16_1"/>
<keyword evidence="4" id="KW-0732">Signal</keyword>
<dbReference type="PROSITE" id="PS00678">
    <property type="entry name" value="WD_REPEATS_1"/>
    <property type="match status" value="3"/>
</dbReference>
<feature type="domain" description="Nephrocystin 3-like N-terminal" evidence="5">
    <location>
        <begin position="165"/>
        <end position="331"/>
    </location>
</feature>
<dbReference type="SUPFAM" id="SSF50978">
    <property type="entry name" value="WD40 repeat-like"/>
    <property type="match status" value="2"/>
</dbReference>
<feature type="repeat" description="WD" evidence="3">
    <location>
        <begin position="739"/>
        <end position="780"/>
    </location>
</feature>
<reference evidence="7" key="1">
    <citation type="journal article" date="2013" name="Ind. Biotechnol.">
        <title>Comparative genomics analysis of Trichoderma reesei strains.</title>
        <authorList>
            <person name="Koike H."/>
            <person name="Aerts A."/>
            <person name="LaButti K."/>
            <person name="Grigoriev I.V."/>
            <person name="Baker S.E."/>
        </authorList>
    </citation>
    <scope>NUCLEOTIDE SEQUENCE [LARGE SCALE GENOMIC DNA]</scope>
    <source>
        <strain evidence="7">ATCC 56765 / BCRC 32924 / NRRL 11460 / Rut C-30</strain>
    </source>
</reference>
<sequence>MADALGLVSSIIAVVDLFIKVGVQCSIYCSGVKDAPRDIRQILNEADRTTATLEDLRRLLASPTGARLSSSQRVCQSIEDARLQLQDLAFKLEGGLRTGQRLRWPLRKEEVAGIISQLQKCRASIALDLQVDQTYEAVLAKLRTAKGAAFDSPSHANSSKCYPGTREGILRQIQTWSTKSDGQCIFWLNGGAGTGKSTISRTVAQFFADNGILGASFFFKHGEADRGNMALFFPTMASQLIQAFPQIAPHVRAAVEADPTIHDRSIKEQFDKLIADPIIMASKASQLPTIVVVADALDECDNDEHVRLVIHLLSQTRHFTSASLKFFVTSRPELAIRLGFADICGQYEDLMLHQVPRVAIEHDITLFLEHEIAMIRQDYNKSVSVNRQLPLSWPGIQSFQRLVSMSIPLFIFAATACRFIQDRRIGGPKEQLAKILQHQTGHGPTSNLDATYLPIVNGLLAGLSDVEKGFVSERFRRIVGSIVTLANPLCAPSLARLLGMPRESVEDLLDLLHSVLYIPTDARLPVRVLHLSFRDFLVDPTKASAADKYPLWIDQQKAHRVLATRCLELLLEEGTLRRNICGLKLPSTSRSEVCQSTLEAALPSEVQYACLYWVFHWRESMSKVEDGGLVDCFLNSHLLHWFEALGLLGHISECIGMINDLLDLLERGVLLSALLRDARRIILSNRAIIDTSPLQVYYSVILFAPEESIVKTRFRSELPVWFTVSPPIASKWDACLQTLEGHTSFVRSVAFSHDSKLLVTASADSTIRIWEVVSGTCISTLVGSDSRVSSVTFSHDSKFIASATLREIRLWDAVTGLCASILDGHGDNICTIAFSHDSRLLASTSRDGTIKVWDSTSGICTLTLNGHSKTVDCVAFSQQSTVLVSSSYDSCIKRWDVTTGDCKTTIKIDRGTDQPAALSRDSRILAAASNSAGDKCIRLLNTANGECISTFESHGHTLESACFSHDSTMLALVYGGNYVRVWDIATTTSIATFKGHAKPLRGIAFSHDAKLLATASYDNTIKIWDLEAGVWDVGSGACIAILAGHSSWVNYLAFLPQADVLVSSSGDRTIRIWDIGTAACTATFEGQSEPWNESIAFSHDYKLLASGKDDGSIDVWDISTGERRMKLAGESRGRVYIVAFSQSPGLLASIASRRQGLYNSQLALDFWNVSTGLRLAGVDISRHTLHCFSFDKVRPCLSISVGKFELKADAKVQICRRGIGLSNDEEWVVWDDDKMIWLPPAYRPSDIAVIGSTMAIYCSKPDMIFFTISPDLIHLEYHSLDDE</sequence>
<dbReference type="InterPro" id="IPR001680">
    <property type="entry name" value="WD40_rpt"/>
</dbReference>
<name>A0A024RV60_HYPJR</name>
<feature type="chain" id="PRO_5001533314" evidence="4">
    <location>
        <begin position="26"/>
        <end position="1283"/>
    </location>
</feature>
<protein>
    <submittedName>
        <fullName evidence="6">WD40 repeat-like protein</fullName>
    </submittedName>
</protein>
<dbReference type="InterPro" id="IPR015943">
    <property type="entry name" value="WD40/YVTN_repeat-like_dom_sf"/>
</dbReference>
<feature type="repeat" description="WD" evidence="3">
    <location>
        <begin position="993"/>
        <end position="1029"/>
    </location>
</feature>
<feature type="repeat" description="WD" evidence="3">
    <location>
        <begin position="1042"/>
        <end position="1083"/>
    </location>
</feature>
<dbReference type="PRINTS" id="PR00320">
    <property type="entry name" value="GPROTEINBRPT"/>
</dbReference>
<organism evidence="6 7">
    <name type="scientific">Hypocrea jecorina (strain ATCC 56765 / BCRC 32924 / NRRL 11460 / Rut C-30)</name>
    <name type="common">Trichoderma reesei</name>
    <dbReference type="NCBI Taxonomy" id="1344414"/>
    <lineage>
        <taxon>Eukaryota</taxon>
        <taxon>Fungi</taxon>
        <taxon>Dikarya</taxon>
        <taxon>Ascomycota</taxon>
        <taxon>Pezizomycotina</taxon>
        <taxon>Sordariomycetes</taxon>
        <taxon>Hypocreomycetidae</taxon>
        <taxon>Hypocreales</taxon>
        <taxon>Hypocreaceae</taxon>
        <taxon>Trichoderma</taxon>
    </lineage>
</organism>
<feature type="repeat" description="WD" evidence="3">
    <location>
        <begin position="864"/>
        <end position="905"/>
    </location>
</feature>
<dbReference type="InterPro" id="IPR056884">
    <property type="entry name" value="NPHP3-like_N"/>
</dbReference>
<evidence type="ECO:0000313" key="7">
    <source>
        <dbReference type="Proteomes" id="UP000024376"/>
    </source>
</evidence>
<proteinExistence type="predicted"/>
<dbReference type="InterPro" id="IPR027417">
    <property type="entry name" value="P-loop_NTPase"/>
</dbReference>
<dbReference type="InterPro" id="IPR019775">
    <property type="entry name" value="WD40_repeat_CS"/>
</dbReference>
<feature type="repeat" description="WD" evidence="3">
    <location>
        <begin position="1094"/>
        <end position="1126"/>
    </location>
</feature>
<dbReference type="CDD" id="cd00200">
    <property type="entry name" value="WD40"/>
    <property type="match status" value="1"/>
</dbReference>
<dbReference type="InterPro" id="IPR020472">
    <property type="entry name" value="WD40_PAC1"/>
</dbReference>
<evidence type="ECO:0000313" key="6">
    <source>
        <dbReference type="EMBL" id="ETR96938.1"/>
    </source>
</evidence>
<evidence type="ECO:0000259" key="5">
    <source>
        <dbReference type="Pfam" id="PF24883"/>
    </source>
</evidence>
<dbReference type="PROSITE" id="PS50294">
    <property type="entry name" value="WD_REPEATS_REGION"/>
    <property type="match status" value="5"/>
</dbReference>
<dbReference type="Proteomes" id="UP000024376">
    <property type="component" value="Unassembled WGS sequence"/>
</dbReference>
<dbReference type="Pfam" id="PF24883">
    <property type="entry name" value="NPHP3_N"/>
    <property type="match status" value="1"/>
</dbReference>
<dbReference type="EMBL" id="KI911181">
    <property type="protein sequence ID" value="ETR96938.1"/>
    <property type="molecule type" value="Genomic_DNA"/>
</dbReference>
<feature type="repeat" description="WD" evidence="3">
    <location>
        <begin position="822"/>
        <end position="863"/>
    </location>
</feature>
<dbReference type="Gene3D" id="3.40.50.300">
    <property type="entry name" value="P-loop containing nucleotide triphosphate hydrolases"/>
    <property type="match status" value="1"/>
</dbReference>
<evidence type="ECO:0000256" key="1">
    <source>
        <dbReference type="ARBA" id="ARBA00022574"/>
    </source>
</evidence>
<gene>
    <name evidence="6" type="ORF">M419DRAFT_92848</name>
</gene>
<feature type="signal peptide" evidence="4">
    <location>
        <begin position="1"/>
        <end position="25"/>
    </location>
</feature>
<dbReference type="PANTHER" id="PTHR19848">
    <property type="entry name" value="WD40 REPEAT PROTEIN"/>
    <property type="match status" value="1"/>
</dbReference>
<dbReference type="SMART" id="SM00320">
    <property type="entry name" value="WD40"/>
    <property type="match status" value="8"/>
</dbReference>